<keyword evidence="1" id="KW-0812">Transmembrane</keyword>
<name>A0A2D1U2M1_9SPHI</name>
<proteinExistence type="predicted"/>
<accession>A0A2D1U2M1</accession>
<evidence type="ECO:0000313" key="2">
    <source>
        <dbReference type="EMBL" id="ATP55841.1"/>
    </source>
</evidence>
<dbReference type="RefSeq" id="WP_099437786.1">
    <property type="nucleotide sequence ID" value="NZ_CP024091.1"/>
</dbReference>
<keyword evidence="1" id="KW-1133">Transmembrane helix</keyword>
<keyword evidence="1" id="KW-0472">Membrane</keyword>
<dbReference type="Proteomes" id="UP000223749">
    <property type="component" value="Chromosome"/>
</dbReference>
<dbReference type="AlphaFoldDB" id="A0A2D1U2M1"/>
<evidence type="ECO:0000313" key="3">
    <source>
        <dbReference type="Proteomes" id="UP000223749"/>
    </source>
</evidence>
<feature type="transmembrane region" description="Helical" evidence="1">
    <location>
        <begin position="38"/>
        <end position="56"/>
    </location>
</feature>
<reference evidence="2 3" key="1">
    <citation type="submission" date="2017-10" db="EMBL/GenBank/DDBJ databases">
        <title>Whole genome of Pedobacter ginsengisoli T01R-27 isolated from tomato rhizosphere.</title>
        <authorList>
            <person name="Weon H.-Y."/>
            <person name="Lee S.A."/>
            <person name="Sang M.K."/>
            <person name="Song J."/>
        </authorList>
    </citation>
    <scope>NUCLEOTIDE SEQUENCE [LARGE SCALE GENOMIC DNA]</scope>
    <source>
        <strain evidence="2 3">T01R-27</strain>
    </source>
</reference>
<dbReference type="EMBL" id="CP024091">
    <property type="protein sequence ID" value="ATP55841.1"/>
    <property type="molecule type" value="Genomic_DNA"/>
</dbReference>
<evidence type="ECO:0000256" key="1">
    <source>
        <dbReference type="SAM" id="Phobius"/>
    </source>
</evidence>
<organism evidence="2 3">
    <name type="scientific">Pedobacter ginsengisoli</name>
    <dbReference type="NCBI Taxonomy" id="363852"/>
    <lineage>
        <taxon>Bacteria</taxon>
        <taxon>Pseudomonadati</taxon>
        <taxon>Bacteroidota</taxon>
        <taxon>Sphingobacteriia</taxon>
        <taxon>Sphingobacteriales</taxon>
        <taxon>Sphingobacteriaceae</taxon>
        <taxon>Pedobacter</taxon>
    </lineage>
</organism>
<protein>
    <submittedName>
        <fullName evidence="2">Uncharacterized protein</fullName>
    </submittedName>
</protein>
<gene>
    <name evidence="2" type="ORF">CPT03_04850</name>
</gene>
<keyword evidence="3" id="KW-1185">Reference proteome</keyword>
<dbReference type="KEGG" id="pgs:CPT03_04850"/>
<feature type="transmembrane region" description="Helical" evidence="1">
    <location>
        <begin position="12"/>
        <end position="32"/>
    </location>
</feature>
<sequence>MKERNNVFLKVWGMPILLSVVTIIGLISAIMGLGVWHFISWMALSIPVYIMIRYGLRYFK</sequence>
<dbReference type="OrthoDB" id="8969205at2"/>